<evidence type="ECO:0000313" key="3">
    <source>
        <dbReference type="Proteomes" id="UP000321393"/>
    </source>
</evidence>
<sequence>MNKFSLEWTNVGRKYIEDVKGDLHQFFVLDFNDQVMNRFVGHQMLNTFKEFWGRLSQILQKEQLRTNKAARQKQPYNHSSGSKSFLQQQHELVEQRGESIDRVELFWQTHVRDGTNEICEMVLGRRPDYSKGLGWRSKPKAYKTTSASNSTTTCPQSTVELQLQAKLDQAMQRIEEQTRNHKALVLEVE</sequence>
<proteinExistence type="predicted"/>
<reference evidence="2 3" key="1">
    <citation type="submission" date="2019-08" db="EMBL/GenBank/DDBJ databases">
        <title>Draft genome sequences of two oriental melons (Cucumis melo L. var makuwa).</title>
        <authorList>
            <person name="Kwon S.-Y."/>
        </authorList>
    </citation>
    <scope>NUCLEOTIDE SEQUENCE [LARGE SCALE GENOMIC DNA]</scope>
    <source>
        <strain evidence="3">cv. SW 3</strain>
        <tissue evidence="2">Leaf</tissue>
    </source>
</reference>
<evidence type="ECO:0000313" key="2">
    <source>
        <dbReference type="EMBL" id="KAA0056530.1"/>
    </source>
</evidence>
<name>A0A5A7UN96_CUCMM</name>
<dbReference type="InterPro" id="IPR004252">
    <property type="entry name" value="Probable_transposase_24"/>
</dbReference>
<organism evidence="2 3">
    <name type="scientific">Cucumis melo var. makuwa</name>
    <name type="common">Oriental melon</name>
    <dbReference type="NCBI Taxonomy" id="1194695"/>
    <lineage>
        <taxon>Eukaryota</taxon>
        <taxon>Viridiplantae</taxon>
        <taxon>Streptophyta</taxon>
        <taxon>Embryophyta</taxon>
        <taxon>Tracheophyta</taxon>
        <taxon>Spermatophyta</taxon>
        <taxon>Magnoliopsida</taxon>
        <taxon>eudicotyledons</taxon>
        <taxon>Gunneridae</taxon>
        <taxon>Pentapetalae</taxon>
        <taxon>rosids</taxon>
        <taxon>fabids</taxon>
        <taxon>Cucurbitales</taxon>
        <taxon>Cucurbitaceae</taxon>
        <taxon>Benincaseae</taxon>
        <taxon>Cucumis</taxon>
    </lineage>
</organism>
<dbReference type="AlphaFoldDB" id="A0A5A7UN96"/>
<dbReference type="Proteomes" id="UP000321393">
    <property type="component" value="Unassembled WGS sequence"/>
</dbReference>
<protein>
    <submittedName>
        <fullName evidence="2">CACTA en-spm transposon protein</fullName>
    </submittedName>
</protein>
<dbReference type="Pfam" id="PF03004">
    <property type="entry name" value="Transposase_24"/>
    <property type="match status" value="1"/>
</dbReference>
<feature type="coiled-coil region" evidence="1">
    <location>
        <begin position="160"/>
        <end position="187"/>
    </location>
</feature>
<dbReference type="EMBL" id="SSTE01007373">
    <property type="protein sequence ID" value="KAA0056530.1"/>
    <property type="molecule type" value="Genomic_DNA"/>
</dbReference>
<comment type="caution">
    <text evidence="2">The sequence shown here is derived from an EMBL/GenBank/DDBJ whole genome shotgun (WGS) entry which is preliminary data.</text>
</comment>
<gene>
    <name evidence="2" type="ORF">E6C27_scaffold288G00280</name>
</gene>
<keyword evidence="1" id="KW-0175">Coiled coil</keyword>
<accession>A0A5A7UN96</accession>
<dbReference type="OrthoDB" id="1921870at2759"/>
<evidence type="ECO:0000256" key="1">
    <source>
        <dbReference type="SAM" id="Coils"/>
    </source>
</evidence>